<reference evidence="2 3" key="1">
    <citation type="submission" date="2020-10" db="EMBL/GenBank/DDBJ databases">
        <title>Identification of Nocardia species via Next-generation sequencing and recognition of intraspecies genetic diversity.</title>
        <authorList>
            <person name="Li P."/>
            <person name="Li P."/>
            <person name="Lu B."/>
        </authorList>
    </citation>
    <scope>NUCLEOTIDE SEQUENCE [LARGE SCALE GENOMIC DNA]</scope>
    <source>
        <strain evidence="2 3">BJ06-0157</strain>
    </source>
</reference>
<accession>A0ABS0CTD2</accession>
<dbReference type="InterPro" id="IPR011047">
    <property type="entry name" value="Quinoprotein_ADH-like_sf"/>
</dbReference>
<evidence type="ECO:0000313" key="3">
    <source>
        <dbReference type="Proteomes" id="UP000702209"/>
    </source>
</evidence>
<dbReference type="Proteomes" id="UP000702209">
    <property type="component" value="Unassembled WGS sequence"/>
</dbReference>
<proteinExistence type="predicted"/>
<dbReference type="Gene3D" id="2.130.10.10">
    <property type="entry name" value="YVTN repeat-like/Quinoprotein amine dehydrogenase"/>
    <property type="match status" value="2"/>
</dbReference>
<dbReference type="PANTHER" id="PTHR44394">
    <property type="entry name" value="BETA-ALANINE-ACTIVATING ENZYME"/>
    <property type="match status" value="1"/>
</dbReference>
<comment type="caution">
    <text evidence="2">The sequence shown here is derived from an EMBL/GenBank/DDBJ whole genome shotgun (WGS) entry which is preliminary data.</text>
</comment>
<dbReference type="InterPro" id="IPR002372">
    <property type="entry name" value="PQQ_rpt_dom"/>
</dbReference>
<sequence length="344" mass="36613">MPVVATPAVVAGEGVVFASYDGWVRYYTPDLQIVRWEHRLDGPVYASLVLDTRRKAVLAATTNGTLTCFSLDGAVVWRTTVPGPIYATPAVADELDTLGVATFGSRGLGVDLASGQLLYDFQLPRPWHAAVGGLAAQRDPYASPAITLEGAMVFGCAEHAVCLAPDGTERWHFDAGAAVRASPVVIESTGEVAVCTVSGACHFLSAATGVRVASLSLGGKITASPAVSDSRLVIGIDDGRVFGIDVSTHKTAWTRPEGTPRDHSSFTVLPTGDFIATTSRGNIQGFRRDDGQFLWETSQLLGLGNHRREMDITPIASADGSMYGASYTGELYYFRFRNDAGESY</sequence>
<dbReference type="InterPro" id="IPR015943">
    <property type="entry name" value="WD40/YVTN_repeat-like_dom_sf"/>
</dbReference>
<dbReference type="InterPro" id="IPR052091">
    <property type="entry name" value="Beta-ala_Activ/Resist"/>
</dbReference>
<feature type="domain" description="Pyrrolo-quinoline quinone repeat" evidence="1">
    <location>
        <begin position="162"/>
        <end position="332"/>
    </location>
</feature>
<dbReference type="SUPFAM" id="SSF50998">
    <property type="entry name" value="Quinoprotein alcohol dehydrogenase-like"/>
    <property type="match status" value="2"/>
</dbReference>
<dbReference type="PANTHER" id="PTHR44394:SF1">
    <property type="entry name" value="BETA-ALANINE-ACTIVATING ENZYME"/>
    <property type="match status" value="1"/>
</dbReference>
<dbReference type="InterPro" id="IPR018391">
    <property type="entry name" value="PQQ_b-propeller_rpt"/>
</dbReference>
<dbReference type="EMBL" id="JADLQX010000011">
    <property type="protein sequence ID" value="MBF6299072.1"/>
    <property type="molecule type" value="Genomic_DNA"/>
</dbReference>
<dbReference type="Pfam" id="PF13360">
    <property type="entry name" value="PQQ_2"/>
    <property type="match status" value="2"/>
</dbReference>
<organism evidence="2 3">
    <name type="scientific">Nocardia amamiensis</name>
    <dbReference type="NCBI Taxonomy" id="404578"/>
    <lineage>
        <taxon>Bacteria</taxon>
        <taxon>Bacillati</taxon>
        <taxon>Actinomycetota</taxon>
        <taxon>Actinomycetes</taxon>
        <taxon>Mycobacteriales</taxon>
        <taxon>Nocardiaceae</taxon>
        <taxon>Nocardia</taxon>
    </lineage>
</organism>
<gene>
    <name evidence="2" type="ORF">IU459_16200</name>
</gene>
<name>A0ABS0CTD2_9NOCA</name>
<protein>
    <submittedName>
        <fullName evidence="2">PQQ-binding-like beta-propeller repeat protein</fullName>
    </submittedName>
</protein>
<keyword evidence="3" id="KW-1185">Reference proteome</keyword>
<dbReference type="SMART" id="SM00564">
    <property type="entry name" value="PQQ"/>
    <property type="match status" value="3"/>
</dbReference>
<evidence type="ECO:0000313" key="2">
    <source>
        <dbReference type="EMBL" id="MBF6299072.1"/>
    </source>
</evidence>
<evidence type="ECO:0000259" key="1">
    <source>
        <dbReference type="Pfam" id="PF13360"/>
    </source>
</evidence>
<feature type="domain" description="Pyrrolo-quinoline quinone repeat" evidence="1">
    <location>
        <begin position="33"/>
        <end position="119"/>
    </location>
</feature>